<dbReference type="AlphaFoldDB" id="A0A815X5H2"/>
<name>A0A815X5H2_9BILA</name>
<accession>A0A815X5H2</accession>
<sequence length="95" mass="9844">MSTVAQKRARSASSSDEDGVAFPDHVPCAPYRRPLRRARLDASSSSVSSIVSPDDVGYEQDEVNLVLSSGVDAMVPPIGDGNSDSGSVTVGVPPI</sequence>
<feature type="region of interest" description="Disordered" evidence="1">
    <location>
        <begin position="74"/>
        <end position="95"/>
    </location>
</feature>
<dbReference type="Proteomes" id="UP000663889">
    <property type="component" value="Unassembled WGS sequence"/>
</dbReference>
<dbReference type="EMBL" id="CAJNOU010010297">
    <property type="protein sequence ID" value="CAF1551578.1"/>
    <property type="molecule type" value="Genomic_DNA"/>
</dbReference>
<feature type="non-terminal residue" evidence="2">
    <location>
        <position position="1"/>
    </location>
</feature>
<evidence type="ECO:0000256" key="1">
    <source>
        <dbReference type="SAM" id="MobiDB-lite"/>
    </source>
</evidence>
<evidence type="ECO:0000313" key="2">
    <source>
        <dbReference type="EMBL" id="CAF1551578.1"/>
    </source>
</evidence>
<feature type="region of interest" description="Disordered" evidence="1">
    <location>
        <begin position="1"/>
        <end position="28"/>
    </location>
</feature>
<gene>
    <name evidence="2" type="ORF">SEV965_LOCUS38722</name>
</gene>
<reference evidence="2" key="1">
    <citation type="submission" date="2021-02" db="EMBL/GenBank/DDBJ databases">
        <authorList>
            <person name="Nowell W R."/>
        </authorList>
    </citation>
    <scope>NUCLEOTIDE SEQUENCE</scope>
</reference>
<organism evidence="2 3">
    <name type="scientific">Rotaria sordida</name>
    <dbReference type="NCBI Taxonomy" id="392033"/>
    <lineage>
        <taxon>Eukaryota</taxon>
        <taxon>Metazoa</taxon>
        <taxon>Spiralia</taxon>
        <taxon>Gnathifera</taxon>
        <taxon>Rotifera</taxon>
        <taxon>Eurotatoria</taxon>
        <taxon>Bdelloidea</taxon>
        <taxon>Philodinida</taxon>
        <taxon>Philodinidae</taxon>
        <taxon>Rotaria</taxon>
    </lineage>
</organism>
<evidence type="ECO:0000313" key="3">
    <source>
        <dbReference type="Proteomes" id="UP000663889"/>
    </source>
</evidence>
<comment type="caution">
    <text evidence="2">The sequence shown here is derived from an EMBL/GenBank/DDBJ whole genome shotgun (WGS) entry which is preliminary data.</text>
</comment>
<protein>
    <submittedName>
        <fullName evidence="2">Uncharacterized protein</fullName>
    </submittedName>
</protein>
<proteinExistence type="predicted"/>